<dbReference type="EMBL" id="CATNWA010021587">
    <property type="protein sequence ID" value="CAI9623205.1"/>
    <property type="molecule type" value="Genomic_DNA"/>
</dbReference>
<keyword evidence="1" id="KW-1133">Transmembrane helix</keyword>
<sequence>ISVPKAVTPSYTRAYPEALLRQVFFTYLTLRSHDVSPAASPAISPADAGIRLLCPVPVTSGRTGAAAAGGGKFKNFKKCHFFFLHFTYALSCALPAFCLFFL</sequence>
<evidence type="ECO:0000313" key="3">
    <source>
        <dbReference type="Proteomes" id="UP001162483"/>
    </source>
</evidence>
<feature type="non-terminal residue" evidence="2">
    <location>
        <position position="102"/>
    </location>
</feature>
<feature type="transmembrane region" description="Helical" evidence="1">
    <location>
        <begin position="81"/>
        <end position="101"/>
    </location>
</feature>
<protein>
    <submittedName>
        <fullName evidence="2">Uncharacterized protein</fullName>
    </submittedName>
</protein>
<feature type="non-terminal residue" evidence="2">
    <location>
        <position position="1"/>
    </location>
</feature>
<proteinExistence type="predicted"/>
<gene>
    <name evidence="2" type="ORF">SPARVUS_LOCUS16427870</name>
</gene>
<name>A0ABN9HSJ3_9NEOB</name>
<keyword evidence="1" id="KW-0812">Transmembrane</keyword>
<evidence type="ECO:0000313" key="2">
    <source>
        <dbReference type="EMBL" id="CAI9623205.1"/>
    </source>
</evidence>
<reference evidence="2" key="1">
    <citation type="submission" date="2023-05" db="EMBL/GenBank/DDBJ databases">
        <authorList>
            <person name="Stuckert A."/>
        </authorList>
    </citation>
    <scope>NUCLEOTIDE SEQUENCE</scope>
</reference>
<keyword evidence="1" id="KW-0472">Membrane</keyword>
<comment type="caution">
    <text evidence="2">The sequence shown here is derived from an EMBL/GenBank/DDBJ whole genome shotgun (WGS) entry which is preliminary data.</text>
</comment>
<organism evidence="2 3">
    <name type="scientific">Staurois parvus</name>
    <dbReference type="NCBI Taxonomy" id="386267"/>
    <lineage>
        <taxon>Eukaryota</taxon>
        <taxon>Metazoa</taxon>
        <taxon>Chordata</taxon>
        <taxon>Craniata</taxon>
        <taxon>Vertebrata</taxon>
        <taxon>Euteleostomi</taxon>
        <taxon>Amphibia</taxon>
        <taxon>Batrachia</taxon>
        <taxon>Anura</taxon>
        <taxon>Neobatrachia</taxon>
        <taxon>Ranoidea</taxon>
        <taxon>Ranidae</taxon>
        <taxon>Staurois</taxon>
    </lineage>
</organism>
<accession>A0ABN9HSJ3</accession>
<dbReference type="Proteomes" id="UP001162483">
    <property type="component" value="Unassembled WGS sequence"/>
</dbReference>
<evidence type="ECO:0000256" key="1">
    <source>
        <dbReference type="SAM" id="Phobius"/>
    </source>
</evidence>
<keyword evidence="3" id="KW-1185">Reference proteome</keyword>